<dbReference type="OrthoDB" id="7743029at2"/>
<proteinExistence type="predicted"/>
<reference evidence="1 2" key="1">
    <citation type="submission" date="2015-06" db="EMBL/GenBank/DDBJ databases">
        <title>Draft genome sequence of an Alphaproteobacteria species associated to the Mediterranean sponge Oscarella lobularis.</title>
        <authorList>
            <person name="Jourda C."/>
            <person name="Santini S."/>
            <person name="Claverie J.-M."/>
        </authorList>
    </citation>
    <scope>NUCLEOTIDE SEQUENCE [LARGE SCALE GENOMIC DNA]</scope>
    <source>
        <strain evidence="1">IGS</strain>
    </source>
</reference>
<evidence type="ECO:0000313" key="1">
    <source>
        <dbReference type="EMBL" id="KMW59012.1"/>
    </source>
</evidence>
<sequence>MIACLCGAAWGAERPIRGDRIAELLNGNTVLGIWGGDPYRQYFTAAGETIYAVEGQRSTLGRWRIGEHGDFESQWGAEPWERYPIVTIDEELHWVAQSGARLPFKILPGEQLVWPQ</sequence>
<name>A0A0J9E8F1_9RHOB</name>
<evidence type="ECO:0000313" key="2">
    <source>
        <dbReference type="Proteomes" id="UP000037178"/>
    </source>
</evidence>
<keyword evidence="2" id="KW-1185">Reference proteome</keyword>
<protein>
    <submittedName>
        <fullName evidence="1">Uncharacterized protein</fullName>
    </submittedName>
</protein>
<comment type="caution">
    <text evidence="1">The sequence shown here is derived from an EMBL/GenBank/DDBJ whole genome shotgun (WGS) entry which is preliminary data.</text>
</comment>
<dbReference type="RefSeq" id="WP_049644556.1">
    <property type="nucleotide sequence ID" value="NZ_LFTY01000002.1"/>
</dbReference>
<dbReference type="EMBL" id="LFTY01000002">
    <property type="protein sequence ID" value="KMW59012.1"/>
    <property type="molecule type" value="Genomic_DNA"/>
</dbReference>
<organism evidence="1 2">
    <name type="scientific">Candidatus Rhodobacter oscarellae</name>
    <dbReference type="NCBI Taxonomy" id="1675527"/>
    <lineage>
        <taxon>Bacteria</taxon>
        <taxon>Pseudomonadati</taxon>
        <taxon>Pseudomonadota</taxon>
        <taxon>Alphaproteobacteria</taxon>
        <taxon>Rhodobacterales</taxon>
        <taxon>Rhodobacter group</taxon>
        <taxon>Rhodobacter</taxon>
    </lineage>
</organism>
<dbReference type="PATRIC" id="fig|1675527.3.peg.4186"/>
<accession>A0A0J9E8F1</accession>
<dbReference type="Proteomes" id="UP000037178">
    <property type="component" value="Unassembled WGS sequence"/>
</dbReference>
<gene>
    <name evidence="1" type="ORF">AIOL_003993</name>
</gene>
<dbReference type="AlphaFoldDB" id="A0A0J9E8F1"/>